<dbReference type="AlphaFoldDB" id="A0AAV9P4D3"/>
<feature type="region of interest" description="Disordered" evidence="1">
    <location>
        <begin position="1"/>
        <end position="25"/>
    </location>
</feature>
<evidence type="ECO:0000313" key="2">
    <source>
        <dbReference type="EMBL" id="KAK5167358.1"/>
    </source>
</evidence>
<name>A0AAV9P4D3_9PEZI</name>
<dbReference type="Proteomes" id="UP001337655">
    <property type="component" value="Unassembled WGS sequence"/>
</dbReference>
<proteinExistence type="predicted"/>
<sequence>MGCGSSTPDYDQKNYRKPGRGHTADVTGASTAFYRVAITEEEALVVGIMEEDLEEAMGAEEVVVAAEAAAEEVEVVVKRPGNVGGLGWMVCTM</sequence>
<evidence type="ECO:0000313" key="3">
    <source>
        <dbReference type="Proteomes" id="UP001337655"/>
    </source>
</evidence>
<reference evidence="2 3" key="1">
    <citation type="submission" date="2023-08" db="EMBL/GenBank/DDBJ databases">
        <title>Black Yeasts Isolated from many extreme environments.</title>
        <authorList>
            <person name="Coleine C."/>
            <person name="Stajich J.E."/>
            <person name="Selbmann L."/>
        </authorList>
    </citation>
    <scope>NUCLEOTIDE SEQUENCE [LARGE SCALE GENOMIC DNA]</scope>
    <source>
        <strain evidence="2 3">CCFEE 5935</strain>
    </source>
</reference>
<dbReference type="EMBL" id="JAVRRT010000011">
    <property type="protein sequence ID" value="KAK5167358.1"/>
    <property type="molecule type" value="Genomic_DNA"/>
</dbReference>
<keyword evidence="3" id="KW-1185">Reference proteome</keyword>
<gene>
    <name evidence="2" type="ORF">LTR77_007057</name>
</gene>
<evidence type="ECO:0000256" key="1">
    <source>
        <dbReference type="SAM" id="MobiDB-lite"/>
    </source>
</evidence>
<organism evidence="2 3">
    <name type="scientific">Saxophila tyrrhenica</name>
    <dbReference type="NCBI Taxonomy" id="1690608"/>
    <lineage>
        <taxon>Eukaryota</taxon>
        <taxon>Fungi</taxon>
        <taxon>Dikarya</taxon>
        <taxon>Ascomycota</taxon>
        <taxon>Pezizomycotina</taxon>
        <taxon>Dothideomycetes</taxon>
        <taxon>Dothideomycetidae</taxon>
        <taxon>Mycosphaerellales</taxon>
        <taxon>Extremaceae</taxon>
        <taxon>Saxophila</taxon>
    </lineage>
</organism>
<protein>
    <submittedName>
        <fullName evidence="2">Uncharacterized protein</fullName>
    </submittedName>
</protein>
<accession>A0AAV9P4D3</accession>
<dbReference type="GeneID" id="89928393"/>
<comment type="caution">
    <text evidence="2">The sequence shown here is derived from an EMBL/GenBank/DDBJ whole genome shotgun (WGS) entry which is preliminary data.</text>
</comment>
<dbReference type="RefSeq" id="XP_064657064.1">
    <property type="nucleotide sequence ID" value="XM_064804294.1"/>
</dbReference>